<sequence>MGRKKRPNAQQNNGQQQNNNDPKKKARINETGESYLVKKYRPTKIYTAMEAFVKYTKSHRMLDAAYIRTKIGVTADKPFVFSTRVGGVDLGWGRGKNREAAMDCACRAAFALVAAHGYNNFPLDEDCLMQAPSDPLPPPPPPPPPNLHPPLPPGLPPYGHPHHLPPLPNGMPPLPPPPPATLPPSADLIPQARMISDAAPTASSLSSTLGSSSTSEVGGISTSDGKSNPVVPTISMSLNSANQGLSSELNTRNGKAKRKLKGGLSLVYGVDGEGFDEISMEETRALLPRYQKLLSRATSSSTANVSS</sequence>
<dbReference type="Proteomes" id="UP000095751">
    <property type="component" value="Unassembled WGS sequence"/>
</dbReference>
<dbReference type="InParanoid" id="A0A1E7FRK7"/>
<evidence type="ECO:0000313" key="3">
    <source>
        <dbReference type="Proteomes" id="UP000095751"/>
    </source>
</evidence>
<feature type="compositionally biased region" description="Low complexity" evidence="1">
    <location>
        <begin position="10"/>
        <end position="20"/>
    </location>
</feature>
<dbReference type="OrthoDB" id="47396at2759"/>
<dbReference type="EMBL" id="KV784354">
    <property type="protein sequence ID" value="OEU20757.1"/>
    <property type="molecule type" value="Genomic_DNA"/>
</dbReference>
<feature type="region of interest" description="Disordered" evidence="1">
    <location>
        <begin position="199"/>
        <end position="228"/>
    </location>
</feature>
<reference evidence="2 3" key="1">
    <citation type="submission" date="2016-09" db="EMBL/GenBank/DDBJ databases">
        <title>Extensive genetic diversity and differential bi-allelic expression allows diatom success in the polar Southern Ocean.</title>
        <authorList>
            <consortium name="DOE Joint Genome Institute"/>
            <person name="Mock T."/>
            <person name="Otillar R.P."/>
            <person name="Strauss J."/>
            <person name="Dupont C."/>
            <person name="Frickenhaus S."/>
            <person name="Maumus F."/>
            <person name="Mcmullan M."/>
            <person name="Sanges R."/>
            <person name="Schmutz J."/>
            <person name="Toseland A."/>
            <person name="Valas R."/>
            <person name="Veluchamy A."/>
            <person name="Ward B.J."/>
            <person name="Allen A."/>
            <person name="Barry K."/>
            <person name="Falciatore A."/>
            <person name="Ferrante M."/>
            <person name="Fortunato A.E."/>
            <person name="Gloeckner G."/>
            <person name="Gruber A."/>
            <person name="Hipkin R."/>
            <person name="Janech M."/>
            <person name="Kroth P."/>
            <person name="Leese F."/>
            <person name="Lindquist E."/>
            <person name="Lyon B.R."/>
            <person name="Martin J."/>
            <person name="Mayer C."/>
            <person name="Parker M."/>
            <person name="Quesneville H."/>
            <person name="Raymond J."/>
            <person name="Uhlig C."/>
            <person name="Valentin K.U."/>
            <person name="Worden A.Z."/>
            <person name="Armbrust E.V."/>
            <person name="Bowler C."/>
            <person name="Green B."/>
            <person name="Moulton V."/>
            <person name="Van Oosterhout C."/>
            <person name="Grigoriev I."/>
        </authorList>
    </citation>
    <scope>NUCLEOTIDE SEQUENCE [LARGE SCALE GENOMIC DNA]</scope>
    <source>
        <strain evidence="2 3">CCMP1102</strain>
    </source>
</reference>
<feature type="compositionally biased region" description="Basic and acidic residues" evidence="1">
    <location>
        <begin position="21"/>
        <end position="30"/>
    </location>
</feature>
<feature type="compositionally biased region" description="Pro residues" evidence="1">
    <location>
        <begin position="134"/>
        <end position="182"/>
    </location>
</feature>
<protein>
    <submittedName>
        <fullName evidence="2">Uncharacterized protein</fullName>
    </submittedName>
</protein>
<accession>A0A1E7FRK7</accession>
<evidence type="ECO:0000313" key="2">
    <source>
        <dbReference type="EMBL" id="OEU20757.1"/>
    </source>
</evidence>
<evidence type="ECO:0000256" key="1">
    <source>
        <dbReference type="SAM" id="MobiDB-lite"/>
    </source>
</evidence>
<dbReference type="SUPFAM" id="SSF54768">
    <property type="entry name" value="dsRNA-binding domain-like"/>
    <property type="match status" value="1"/>
</dbReference>
<feature type="region of interest" description="Disordered" evidence="1">
    <location>
        <begin position="1"/>
        <end position="32"/>
    </location>
</feature>
<proteinExistence type="predicted"/>
<organism evidence="2 3">
    <name type="scientific">Fragilariopsis cylindrus CCMP1102</name>
    <dbReference type="NCBI Taxonomy" id="635003"/>
    <lineage>
        <taxon>Eukaryota</taxon>
        <taxon>Sar</taxon>
        <taxon>Stramenopiles</taxon>
        <taxon>Ochrophyta</taxon>
        <taxon>Bacillariophyta</taxon>
        <taxon>Bacillariophyceae</taxon>
        <taxon>Bacillariophycidae</taxon>
        <taxon>Bacillariales</taxon>
        <taxon>Bacillariaceae</taxon>
        <taxon>Fragilariopsis</taxon>
    </lineage>
</organism>
<feature type="region of interest" description="Disordered" evidence="1">
    <location>
        <begin position="129"/>
        <end position="186"/>
    </location>
</feature>
<gene>
    <name evidence="2" type="ORF">FRACYDRAFT_224080</name>
</gene>
<feature type="compositionally biased region" description="Low complexity" evidence="1">
    <location>
        <begin position="203"/>
        <end position="215"/>
    </location>
</feature>
<dbReference type="AlphaFoldDB" id="A0A1E7FRK7"/>
<keyword evidence="3" id="KW-1185">Reference proteome</keyword>
<dbReference type="KEGG" id="fcy:FRACYDRAFT_224080"/>
<name>A0A1E7FRK7_9STRA</name>